<dbReference type="Proteomes" id="UP000610846">
    <property type="component" value="Unassembled WGS sequence"/>
</dbReference>
<dbReference type="EMBL" id="JACYHB010000003">
    <property type="protein sequence ID" value="MBD8078336.1"/>
    <property type="molecule type" value="Genomic_DNA"/>
</dbReference>
<protein>
    <submittedName>
        <fullName evidence="1">Uncharacterized protein</fullName>
    </submittedName>
</protein>
<dbReference type="AlphaFoldDB" id="A0A927IXW9"/>
<gene>
    <name evidence="1" type="ORF">IF651_04600</name>
</gene>
<evidence type="ECO:0000313" key="1">
    <source>
        <dbReference type="EMBL" id="MBD8078336.1"/>
    </source>
</evidence>
<name>A0A927IXW9_9MICO</name>
<keyword evidence="2" id="KW-1185">Reference proteome</keyword>
<comment type="caution">
    <text evidence="1">The sequence shown here is derived from an EMBL/GenBank/DDBJ whole genome shotgun (WGS) entry which is preliminary data.</text>
</comment>
<dbReference type="RefSeq" id="WP_191827935.1">
    <property type="nucleotide sequence ID" value="NZ_JACYHB010000003.1"/>
</dbReference>
<proteinExistence type="predicted"/>
<organism evidence="1 2">
    <name type="scientific">Cellulosimicrobium arenosum</name>
    <dbReference type="NCBI Taxonomy" id="2708133"/>
    <lineage>
        <taxon>Bacteria</taxon>
        <taxon>Bacillati</taxon>
        <taxon>Actinomycetota</taxon>
        <taxon>Actinomycetes</taxon>
        <taxon>Micrococcales</taxon>
        <taxon>Promicromonosporaceae</taxon>
        <taxon>Cellulosimicrobium</taxon>
    </lineage>
</organism>
<sequence>MPTYDWPLIQQRSGDSIESLVATLLRREYSDARQVNPSQGDGGIDVLRPTPAGLEIWQVKGFTTAMTDSQFRQVKKSWRRFVEEHVTPGEHPIARYHLVTPWTPTQERTALFDELTAGASFPRQWDGDAFIAGLADRYPETMQRFTHGEGVLEQFIGQKAMLASSPVERGESLTMLDAIATRQDSLDALRDTVSDNYRIEHGTRTTANSHEVPLPADDDLAVYHRMTYLGDSRWKYESVVPRNPDSLETEPISLNVEFLAVPGTREHDAVRAWSEWGVPFQDAHVRTVTTGGPFSDGQPVESTISIIERGRSEAPQLYLRCTTGDGTSRFRLPLVVAARTVGAHTGWLRLVVDTPERALNCELRFKQRRDVEGKVQVGNVDGRNPEAVRDELETLLSISEEDVLSVETGNGEALMRAHGIALPTALEAIHLPVAQHLTQLQAHTASVLVMPSIAEITDNQFHYLSLLASIYGGTAHRWSWTEVTFQMPQDDAEAERIREVAVNALAGTGHLVRVEAPVFQLGNRTYAIDHPVASTAHSIRLEPGVDPTALRPADTFRLVPGGDAGVTTAKVVDWNPGSIQLD</sequence>
<accession>A0A927IXW9</accession>
<reference evidence="1" key="2">
    <citation type="submission" date="2020-09" db="EMBL/GenBank/DDBJ databases">
        <authorList>
            <person name="Yu Y."/>
        </authorList>
    </citation>
    <scope>NUCLEOTIDE SEQUENCE</scope>
    <source>
        <strain evidence="1">KCTC 49039</strain>
    </source>
</reference>
<reference evidence="1" key="1">
    <citation type="journal article" date="2018" name="Curr. Microbiol.">
        <title>Cellulosimicrobium arenosum sp. nov., Isolated from Marine Sediment Sand.</title>
        <authorList>
            <person name="Oh M."/>
            <person name="Kim J.H."/>
            <person name="Yoon J.H."/>
            <person name="Schumann P."/>
            <person name="Kim W."/>
        </authorList>
    </citation>
    <scope>NUCLEOTIDE SEQUENCE</scope>
    <source>
        <strain evidence="1">KCTC 49039</strain>
    </source>
</reference>
<evidence type="ECO:0000313" key="2">
    <source>
        <dbReference type="Proteomes" id="UP000610846"/>
    </source>
</evidence>